<dbReference type="InterPro" id="IPR036388">
    <property type="entry name" value="WH-like_DNA-bd_sf"/>
</dbReference>
<dbReference type="InterPro" id="IPR011711">
    <property type="entry name" value="GntR_C"/>
</dbReference>
<protein>
    <submittedName>
        <fullName evidence="6">GntR family transcriptional regulator</fullName>
    </submittedName>
</protein>
<accession>A0A0J1CJL9</accession>
<evidence type="ECO:0000256" key="3">
    <source>
        <dbReference type="ARBA" id="ARBA00023163"/>
    </source>
</evidence>
<proteinExistence type="predicted"/>
<dbReference type="SUPFAM" id="SSF46785">
    <property type="entry name" value="Winged helix' DNA-binding domain"/>
    <property type="match status" value="1"/>
</dbReference>
<dbReference type="Pfam" id="PF07729">
    <property type="entry name" value="FCD"/>
    <property type="match status" value="1"/>
</dbReference>
<reference evidence="6 7" key="1">
    <citation type="journal article" date="2015" name="Genome Announc.">
        <title>Draft Genome Sequence of Burkholderia sp. Strain PML1(12), an Ectomycorrhizosphere-Inhabiting Bacterium with Effective Mineral-Weathering Ability.</title>
        <authorList>
            <person name="Uroz S."/>
            <person name="Oger P."/>
        </authorList>
    </citation>
    <scope>NUCLEOTIDE SEQUENCE [LARGE SCALE GENOMIC DNA]</scope>
    <source>
        <strain evidence="7">PML1(12)</strain>
    </source>
</reference>
<dbReference type="GO" id="GO:0003700">
    <property type="term" value="F:DNA-binding transcription factor activity"/>
    <property type="evidence" value="ECO:0007669"/>
    <property type="project" value="InterPro"/>
</dbReference>
<evidence type="ECO:0000256" key="2">
    <source>
        <dbReference type="ARBA" id="ARBA00023125"/>
    </source>
</evidence>
<keyword evidence="7" id="KW-1185">Reference proteome</keyword>
<dbReference type="SMART" id="SM00895">
    <property type="entry name" value="FCD"/>
    <property type="match status" value="1"/>
</dbReference>
<dbReference type="PROSITE" id="PS50949">
    <property type="entry name" value="HTH_GNTR"/>
    <property type="match status" value="1"/>
</dbReference>
<dbReference type="InterPro" id="IPR000524">
    <property type="entry name" value="Tscrpt_reg_HTH_GntR"/>
</dbReference>
<name>A0A0J1CJL9_9BURK</name>
<dbReference type="EMBL" id="AEJF01000241">
    <property type="protein sequence ID" value="KLU20774.1"/>
    <property type="molecule type" value="Genomic_DNA"/>
</dbReference>
<dbReference type="Proteomes" id="UP000035963">
    <property type="component" value="Unassembled WGS sequence"/>
</dbReference>
<dbReference type="SMART" id="SM00345">
    <property type="entry name" value="HTH_GNTR"/>
    <property type="match status" value="1"/>
</dbReference>
<dbReference type="GO" id="GO:0003677">
    <property type="term" value="F:DNA binding"/>
    <property type="evidence" value="ECO:0007669"/>
    <property type="project" value="UniProtKB-KW"/>
</dbReference>
<evidence type="ECO:0000256" key="4">
    <source>
        <dbReference type="SAM" id="MobiDB-lite"/>
    </source>
</evidence>
<dbReference type="PANTHER" id="PTHR43537">
    <property type="entry name" value="TRANSCRIPTIONAL REGULATOR, GNTR FAMILY"/>
    <property type="match status" value="1"/>
</dbReference>
<dbReference type="Gene3D" id="1.10.10.10">
    <property type="entry name" value="Winged helix-like DNA-binding domain superfamily/Winged helix DNA-binding domain"/>
    <property type="match status" value="1"/>
</dbReference>
<dbReference type="InterPro" id="IPR008920">
    <property type="entry name" value="TF_FadR/GntR_C"/>
</dbReference>
<dbReference type="InterPro" id="IPR036390">
    <property type="entry name" value="WH_DNA-bd_sf"/>
</dbReference>
<dbReference type="Gene3D" id="1.20.120.530">
    <property type="entry name" value="GntR ligand-binding domain-like"/>
    <property type="match status" value="1"/>
</dbReference>
<dbReference type="SUPFAM" id="SSF48008">
    <property type="entry name" value="GntR ligand-binding domain-like"/>
    <property type="match status" value="1"/>
</dbReference>
<dbReference type="Pfam" id="PF00392">
    <property type="entry name" value="GntR"/>
    <property type="match status" value="1"/>
</dbReference>
<dbReference type="PATRIC" id="fig|908627.4.peg.8852"/>
<gene>
    <name evidence="6" type="ORF">EOS_39535</name>
</gene>
<sequence>MDENKERSLVAKVMDGLVSGIVEQKYGAILPPQDVLSKEFDVSRTVMREALSMLLARHMLDVRPKTGTRIRPMSDWRLIDEDVVSWRFRATPDQAFLRDVIEFRMLIEPRAAALAATRATPDEVAGIRDAFDALASLNGSEPEYQAADVALHTRIVAASGNQFFQQMTAIVRGALVTVYPIVAGIATMRDATLDAQRHVVEAIEAHDAGAAERAMSTLINVTAEEVGRAFSLERREDNSSPPIGASESAGA</sequence>
<organism evidence="6 7">
    <name type="scientific">Caballeronia mineralivorans PML1(12)</name>
    <dbReference type="NCBI Taxonomy" id="908627"/>
    <lineage>
        <taxon>Bacteria</taxon>
        <taxon>Pseudomonadati</taxon>
        <taxon>Pseudomonadota</taxon>
        <taxon>Betaproteobacteria</taxon>
        <taxon>Burkholderiales</taxon>
        <taxon>Burkholderiaceae</taxon>
        <taxon>Caballeronia</taxon>
    </lineage>
</organism>
<evidence type="ECO:0000313" key="7">
    <source>
        <dbReference type="Proteomes" id="UP000035963"/>
    </source>
</evidence>
<dbReference type="AlphaFoldDB" id="A0A0J1CJL9"/>
<evidence type="ECO:0000313" key="6">
    <source>
        <dbReference type="EMBL" id="KLU20774.1"/>
    </source>
</evidence>
<keyword evidence="3" id="KW-0804">Transcription</keyword>
<keyword evidence="1" id="KW-0805">Transcription regulation</keyword>
<dbReference type="PANTHER" id="PTHR43537:SF44">
    <property type="entry name" value="GNTR FAMILY REGULATORY PROTEIN"/>
    <property type="match status" value="1"/>
</dbReference>
<dbReference type="RefSeq" id="WP_047897686.1">
    <property type="nucleotide sequence ID" value="NZ_AEJF01000241.1"/>
</dbReference>
<feature type="region of interest" description="Disordered" evidence="4">
    <location>
        <begin position="232"/>
        <end position="251"/>
    </location>
</feature>
<evidence type="ECO:0000259" key="5">
    <source>
        <dbReference type="PROSITE" id="PS50949"/>
    </source>
</evidence>
<evidence type="ECO:0000256" key="1">
    <source>
        <dbReference type="ARBA" id="ARBA00023015"/>
    </source>
</evidence>
<dbReference type="OrthoDB" id="9028214at2"/>
<comment type="caution">
    <text evidence="6">The sequence shown here is derived from an EMBL/GenBank/DDBJ whole genome shotgun (WGS) entry which is preliminary data.</text>
</comment>
<feature type="domain" description="HTH gntR-type" evidence="5">
    <location>
        <begin position="3"/>
        <end position="73"/>
    </location>
</feature>
<keyword evidence="2" id="KW-0238">DNA-binding</keyword>